<evidence type="ECO:0000256" key="1">
    <source>
        <dbReference type="SAM" id="MobiDB-lite"/>
    </source>
</evidence>
<dbReference type="Proteomes" id="UP001497623">
    <property type="component" value="Unassembled WGS sequence"/>
</dbReference>
<organism evidence="3 4">
    <name type="scientific">Meganyctiphanes norvegica</name>
    <name type="common">Northern krill</name>
    <name type="synonym">Thysanopoda norvegica</name>
    <dbReference type="NCBI Taxonomy" id="48144"/>
    <lineage>
        <taxon>Eukaryota</taxon>
        <taxon>Metazoa</taxon>
        <taxon>Ecdysozoa</taxon>
        <taxon>Arthropoda</taxon>
        <taxon>Crustacea</taxon>
        <taxon>Multicrustacea</taxon>
        <taxon>Malacostraca</taxon>
        <taxon>Eumalacostraca</taxon>
        <taxon>Eucarida</taxon>
        <taxon>Euphausiacea</taxon>
        <taxon>Euphausiidae</taxon>
        <taxon>Meganyctiphanes</taxon>
    </lineage>
</organism>
<dbReference type="AlphaFoldDB" id="A0AAV2ST50"/>
<feature type="transmembrane region" description="Helical" evidence="2">
    <location>
        <begin position="31"/>
        <end position="53"/>
    </location>
</feature>
<keyword evidence="4" id="KW-1185">Reference proteome</keyword>
<evidence type="ECO:0000256" key="2">
    <source>
        <dbReference type="SAM" id="Phobius"/>
    </source>
</evidence>
<feature type="region of interest" description="Disordered" evidence="1">
    <location>
        <begin position="180"/>
        <end position="223"/>
    </location>
</feature>
<accession>A0AAV2ST50</accession>
<feature type="non-terminal residue" evidence="3">
    <location>
        <position position="1"/>
    </location>
</feature>
<protein>
    <submittedName>
        <fullName evidence="3">Uncharacterized protein</fullName>
    </submittedName>
</protein>
<sequence>SQPIRLAINTNKELAGKHMSPGNDGMSLTPILAVLLGVISSVLLMVLVITVVVRTRRPQPHRTDVKMAYEKAASSPPQTHNDHSSEERDPDIIPFSDEHQLKDFCGDSSTETLPMVDLMHLQQTSMYGHHLQQQLNSELHHEFQQQQHQQQHQHHVKDYLQHQDENSSFYIHPGTLLNKKADAAPPQETDPLLLSGHQHPLPLASSTPIPTSTNSPGNNPSSTCYTAYPSPAPTFSSTGAHPTSIYTSYNTLNSTGNNSNPLANMYNSYNTIGSSSTKNSPFDYQQNTMSLARNGSLISSSGGRDTPSSTTTSSSSSSTQHGSTSTVVMQPDSQMSRGPPLVLPLDRNSLNTSNNQ</sequence>
<feature type="compositionally biased region" description="Polar residues" evidence="1">
    <location>
        <begin position="327"/>
        <end position="336"/>
    </location>
</feature>
<name>A0AAV2ST50_MEGNR</name>
<feature type="region of interest" description="Disordered" evidence="1">
    <location>
        <begin position="59"/>
        <end position="90"/>
    </location>
</feature>
<keyword evidence="2" id="KW-1133">Transmembrane helix</keyword>
<feature type="compositionally biased region" description="Basic and acidic residues" evidence="1">
    <location>
        <begin position="80"/>
        <end position="90"/>
    </location>
</feature>
<feature type="compositionally biased region" description="Low complexity" evidence="1">
    <location>
        <begin position="205"/>
        <end position="223"/>
    </location>
</feature>
<reference evidence="3 4" key="1">
    <citation type="submission" date="2024-05" db="EMBL/GenBank/DDBJ databases">
        <authorList>
            <person name="Wallberg A."/>
        </authorList>
    </citation>
    <scope>NUCLEOTIDE SEQUENCE [LARGE SCALE GENOMIC DNA]</scope>
</reference>
<gene>
    <name evidence="3" type="ORF">MNOR_LOCUS40452</name>
</gene>
<evidence type="ECO:0000313" key="4">
    <source>
        <dbReference type="Proteomes" id="UP001497623"/>
    </source>
</evidence>
<comment type="caution">
    <text evidence="3">The sequence shown here is derived from an EMBL/GenBank/DDBJ whole genome shotgun (WGS) entry which is preliminary data.</text>
</comment>
<keyword evidence="2" id="KW-0812">Transmembrane</keyword>
<dbReference type="EMBL" id="CAXKWB010123544">
    <property type="protein sequence ID" value="CAL4238282.1"/>
    <property type="molecule type" value="Genomic_DNA"/>
</dbReference>
<keyword evidence="2" id="KW-0472">Membrane</keyword>
<proteinExistence type="predicted"/>
<evidence type="ECO:0000313" key="3">
    <source>
        <dbReference type="EMBL" id="CAL4238282.1"/>
    </source>
</evidence>
<feature type="compositionally biased region" description="Low complexity" evidence="1">
    <location>
        <begin position="299"/>
        <end position="326"/>
    </location>
</feature>
<feature type="non-terminal residue" evidence="3">
    <location>
        <position position="356"/>
    </location>
</feature>
<feature type="region of interest" description="Disordered" evidence="1">
    <location>
        <begin position="295"/>
        <end position="356"/>
    </location>
</feature>